<reference evidence="1" key="1">
    <citation type="submission" date="2018-01" db="EMBL/GenBank/DDBJ databases">
        <title>An insight into the sialome of Amazonian anophelines.</title>
        <authorList>
            <person name="Ribeiro J.M."/>
            <person name="Scarpassa V."/>
            <person name="Calvo E."/>
        </authorList>
    </citation>
    <scope>NUCLEOTIDE SEQUENCE</scope>
</reference>
<accession>A0A2M4DER0</accession>
<proteinExistence type="predicted"/>
<name>A0A2M4DER0_ANODA</name>
<protein>
    <submittedName>
        <fullName evidence="1">Putative secreted protein</fullName>
    </submittedName>
</protein>
<evidence type="ECO:0000313" key="1">
    <source>
        <dbReference type="EMBL" id="MBW76054.1"/>
    </source>
</evidence>
<sequence length="77" mass="9141">MQLVVRNVRRRRAIWPLRWSCFWHSSSPVLAARCTTHSASRTWMITSKSQRHRHWSVFRTFFGCLALRSDTHSPLTS</sequence>
<dbReference type="EMBL" id="GGFL01011876">
    <property type="protein sequence ID" value="MBW76054.1"/>
    <property type="molecule type" value="Transcribed_RNA"/>
</dbReference>
<dbReference type="AlphaFoldDB" id="A0A2M4DER0"/>
<organism evidence="1">
    <name type="scientific">Anopheles darlingi</name>
    <name type="common">Mosquito</name>
    <dbReference type="NCBI Taxonomy" id="43151"/>
    <lineage>
        <taxon>Eukaryota</taxon>
        <taxon>Metazoa</taxon>
        <taxon>Ecdysozoa</taxon>
        <taxon>Arthropoda</taxon>
        <taxon>Hexapoda</taxon>
        <taxon>Insecta</taxon>
        <taxon>Pterygota</taxon>
        <taxon>Neoptera</taxon>
        <taxon>Endopterygota</taxon>
        <taxon>Diptera</taxon>
        <taxon>Nematocera</taxon>
        <taxon>Culicoidea</taxon>
        <taxon>Culicidae</taxon>
        <taxon>Anophelinae</taxon>
        <taxon>Anopheles</taxon>
    </lineage>
</organism>